<dbReference type="Pfam" id="PF01991">
    <property type="entry name" value="vATP-synt_E"/>
    <property type="match status" value="1"/>
</dbReference>
<dbReference type="HAMAP" id="MF_00311">
    <property type="entry name" value="ATP_synth_E_arch"/>
    <property type="match status" value="1"/>
</dbReference>
<keyword evidence="8" id="KW-0175">Coiled coil</keyword>
<keyword evidence="7" id="KW-1003">Cell membrane</keyword>
<comment type="subcellular location">
    <subcellularLocation>
        <location evidence="7">Cell membrane</location>
        <topology evidence="7">Peripheral membrane protein</topology>
    </subcellularLocation>
</comment>
<evidence type="ECO:0000256" key="6">
    <source>
        <dbReference type="ARBA" id="ARBA00023310"/>
    </source>
</evidence>
<dbReference type="EMBL" id="DQUR01000110">
    <property type="protein sequence ID" value="HIP88983.1"/>
    <property type="molecule type" value="Genomic_DNA"/>
</dbReference>
<name>A0A832ZFN9_9EURY</name>
<dbReference type="Gene3D" id="1.20.5.620">
    <property type="entry name" value="F1F0 ATP synthase subunit B, membrane domain"/>
    <property type="match status" value="1"/>
</dbReference>
<comment type="similarity">
    <text evidence="1 7">Belongs to the V-ATPase E subunit family.</text>
</comment>
<accession>A0A832ZFN9</accession>
<evidence type="ECO:0000256" key="2">
    <source>
        <dbReference type="ARBA" id="ARBA00022448"/>
    </source>
</evidence>
<dbReference type="GO" id="GO:0005886">
    <property type="term" value="C:plasma membrane"/>
    <property type="evidence" value="ECO:0007669"/>
    <property type="project" value="UniProtKB-SubCell"/>
</dbReference>
<dbReference type="Proteomes" id="UP000653692">
    <property type="component" value="Unassembled WGS sequence"/>
</dbReference>
<evidence type="ECO:0000313" key="9">
    <source>
        <dbReference type="EMBL" id="HIP88983.1"/>
    </source>
</evidence>
<comment type="subunit">
    <text evidence="7">Has multiple subunits with at least A(3), B(3), C, D, E, F, H, I and proteolipid K(x).</text>
</comment>
<evidence type="ECO:0000256" key="5">
    <source>
        <dbReference type="ARBA" id="ARBA00023136"/>
    </source>
</evidence>
<evidence type="ECO:0000256" key="3">
    <source>
        <dbReference type="ARBA" id="ARBA00022781"/>
    </source>
</evidence>
<dbReference type="GO" id="GO:0033178">
    <property type="term" value="C:proton-transporting two-sector ATPase complex, catalytic domain"/>
    <property type="evidence" value="ECO:0007669"/>
    <property type="project" value="InterPro"/>
</dbReference>
<keyword evidence="4 7" id="KW-0406">Ion transport</keyword>
<dbReference type="InterPro" id="IPR038495">
    <property type="entry name" value="ATPase_E_C"/>
</dbReference>
<keyword evidence="2 7" id="KW-0813">Transport</keyword>
<evidence type="ECO:0000256" key="8">
    <source>
        <dbReference type="SAM" id="Coils"/>
    </source>
</evidence>
<organism evidence="9 10">
    <name type="scientific">Thermococcus paralvinellae</name>
    <dbReference type="NCBI Taxonomy" id="582419"/>
    <lineage>
        <taxon>Archaea</taxon>
        <taxon>Methanobacteriati</taxon>
        <taxon>Methanobacteriota</taxon>
        <taxon>Thermococci</taxon>
        <taxon>Thermococcales</taxon>
        <taxon>Thermococcaceae</taxon>
        <taxon>Thermococcus</taxon>
    </lineage>
</organism>
<dbReference type="Gene3D" id="3.30.2320.30">
    <property type="entry name" value="ATP synthase, E subunit, C-terminal"/>
    <property type="match status" value="1"/>
</dbReference>
<evidence type="ECO:0000313" key="10">
    <source>
        <dbReference type="Proteomes" id="UP000653692"/>
    </source>
</evidence>
<comment type="function">
    <text evidence="7">Component of the A-type ATP synthase that produces ATP from ADP in the presence of a proton gradient across the membrane.</text>
</comment>
<dbReference type="GO" id="GO:0042777">
    <property type="term" value="P:proton motive force-driven plasma membrane ATP synthesis"/>
    <property type="evidence" value="ECO:0007669"/>
    <property type="project" value="UniProtKB-UniRule"/>
</dbReference>
<dbReference type="PANTHER" id="PTHR45715">
    <property type="entry name" value="ATPASE H+-TRANSPORTING V1 SUBUNIT E1A-RELATED"/>
    <property type="match status" value="1"/>
</dbReference>
<evidence type="ECO:0000256" key="4">
    <source>
        <dbReference type="ARBA" id="ARBA00023065"/>
    </source>
</evidence>
<dbReference type="GO" id="GO:0046933">
    <property type="term" value="F:proton-transporting ATP synthase activity, rotational mechanism"/>
    <property type="evidence" value="ECO:0007669"/>
    <property type="project" value="UniProtKB-UniRule"/>
</dbReference>
<dbReference type="GO" id="GO:0046961">
    <property type="term" value="F:proton-transporting ATPase activity, rotational mechanism"/>
    <property type="evidence" value="ECO:0007669"/>
    <property type="project" value="InterPro"/>
</dbReference>
<keyword evidence="5 7" id="KW-0472">Membrane</keyword>
<keyword evidence="3 7" id="KW-0375">Hydrogen ion transport</keyword>
<dbReference type="SUPFAM" id="SSF160527">
    <property type="entry name" value="V-type ATPase subunit E-like"/>
    <property type="match status" value="1"/>
</dbReference>
<reference evidence="9" key="1">
    <citation type="journal article" date="2020" name="ISME J.">
        <title>Gammaproteobacteria mediating utilization of methyl-, sulfur- and petroleum organic compounds in deep ocean hydrothermal plumes.</title>
        <authorList>
            <person name="Zhou Z."/>
            <person name="Liu Y."/>
            <person name="Pan J."/>
            <person name="Cron B.R."/>
            <person name="Toner B.M."/>
            <person name="Anantharaman K."/>
            <person name="Breier J.A."/>
            <person name="Dick G.J."/>
            <person name="Li M."/>
        </authorList>
    </citation>
    <scope>NUCLEOTIDE SEQUENCE</scope>
    <source>
        <strain evidence="9">SZUA-1476</strain>
    </source>
</reference>
<dbReference type="InterPro" id="IPR002842">
    <property type="entry name" value="ATPase_V1_Esu"/>
</dbReference>
<feature type="coiled-coil region" evidence="8">
    <location>
        <begin position="12"/>
        <end position="46"/>
    </location>
</feature>
<dbReference type="NCBIfam" id="NF003049">
    <property type="entry name" value="PRK03963.1"/>
    <property type="match status" value="1"/>
</dbReference>
<gene>
    <name evidence="7" type="primary">atpE</name>
    <name evidence="9" type="ORF">EYH24_03300</name>
</gene>
<evidence type="ECO:0000256" key="7">
    <source>
        <dbReference type="HAMAP-Rule" id="MF_00311"/>
    </source>
</evidence>
<protein>
    <recommendedName>
        <fullName evidence="7">A-type ATP synthase subunit E</fullName>
    </recommendedName>
</protein>
<proteinExistence type="inferred from homology"/>
<dbReference type="AlphaFoldDB" id="A0A832ZFN9"/>
<keyword evidence="6 7" id="KW-0066">ATP synthesis</keyword>
<dbReference type="GO" id="GO:0005524">
    <property type="term" value="F:ATP binding"/>
    <property type="evidence" value="ECO:0007669"/>
    <property type="project" value="UniProtKB-UniRule"/>
</dbReference>
<sequence>MEGARLIIEEINREAEQKVKYILSEAEKQAEEIKAEAEKRARARAEWILRKAQTQAEIEKQRIIANAKLEIRKRRLALQEKLINEVFKSLKERLATLPKEEYFEIIKNLLLQAVRELGEDKVRVSSNERTLQLIAERINEIKAFLKEKVNREVSIELGDRIETIGGVLVENANRTVRVDNTFEARIERLESELRSRIAKVLFG</sequence>
<comment type="caution">
    <text evidence="9">The sequence shown here is derived from an EMBL/GenBank/DDBJ whole genome shotgun (WGS) entry which is preliminary data.</text>
</comment>
<evidence type="ECO:0000256" key="1">
    <source>
        <dbReference type="ARBA" id="ARBA00005901"/>
    </source>
</evidence>